<dbReference type="GO" id="GO:0000287">
    <property type="term" value="F:magnesium ion binding"/>
    <property type="evidence" value="ECO:0007669"/>
    <property type="project" value="InterPro"/>
</dbReference>
<dbReference type="Gene3D" id="2.70.40.10">
    <property type="match status" value="1"/>
</dbReference>
<proteinExistence type="inferred from homology"/>
<evidence type="ECO:0000256" key="5">
    <source>
        <dbReference type="ARBA" id="ARBA00047686"/>
    </source>
</evidence>
<dbReference type="EC" id="3.6.1.23" evidence="2"/>
<dbReference type="GO" id="GO:0006226">
    <property type="term" value="P:dUMP biosynthetic process"/>
    <property type="evidence" value="ECO:0007669"/>
    <property type="project" value="InterPro"/>
</dbReference>
<sequence length="161" mass="17088">MTSSRKKIEVQILDPRLREWGLPRYQTDMAAGIDLHACIDEPLVLHPQAPAVLVPSGMAVLMNDPDMAALVLARSGLGHKKGLILGQSVGLIDADYTAQIFVSAWLRTPPGSETLTINPGDRIAQLVFVPIIRPELSFVDTLSATTTRGGGGFGSTGLGTS</sequence>
<evidence type="ECO:0000313" key="8">
    <source>
        <dbReference type="Proteomes" id="UP000197783"/>
    </source>
</evidence>
<dbReference type="OrthoDB" id="9809956at2"/>
<evidence type="ECO:0000259" key="6">
    <source>
        <dbReference type="Pfam" id="PF00692"/>
    </source>
</evidence>
<protein>
    <recommendedName>
        <fullName evidence="2">dUTP diphosphatase</fullName>
        <ecNumber evidence="2">3.6.1.23</ecNumber>
    </recommendedName>
</protein>
<evidence type="ECO:0000256" key="2">
    <source>
        <dbReference type="ARBA" id="ARBA00012379"/>
    </source>
</evidence>
<evidence type="ECO:0000256" key="4">
    <source>
        <dbReference type="ARBA" id="ARBA00023080"/>
    </source>
</evidence>
<dbReference type="InterPro" id="IPR036157">
    <property type="entry name" value="dUTPase-like_sf"/>
</dbReference>
<dbReference type="InterPro" id="IPR008181">
    <property type="entry name" value="dUTPase"/>
</dbReference>
<dbReference type="PANTHER" id="PTHR11241:SF0">
    <property type="entry name" value="DEOXYURIDINE 5'-TRIPHOSPHATE NUCLEOTIDOHYDROLASE"/>
    <property type="match status" value="1"/>
</dbReference>
<dbReference type="PANTHER" id="PTHR11241">
    <property type="entry name" value="DEOXYURIDINE 5'-TRIPHOSPHATE NUCLEOTIDOHYDROLASE"/>
    <property type="match status" value="1"/>
</dbReference>
<evidence type="ECO:0000313" key="7">
    <source>
        <dbReference type="EMBL" id="OWK28617.1"/>
    </source>
</evidence>
<dbReference type="InterPro" id="IPR029054">
    <property type="entry name" value="dUTPase-like"/>
</dbReference>
<keyword evidence="4" id="KW-0546">Nucleotide metabolism</keyword>
<reference evidence="7 8" key="1">
    <citation type="submission" date="2017-03" db="EMBL/GenBank/DDBJ databases">
        <title>Genome sequence of Sphingomonas mucosissima DSM 17494.</title>
        <authorList>
            <person name="Poehlein A."/>
            <person name="Wuebbeler J.H."/>
            <person name="Steinbuechel A."/>
            <person name="Daniel R."/>
        </authorList>
    </citation>
    <scope>NUCLEOTIDE SEQUENCE [LARGE SCALE GENOMIC DNA]</scope>
    <source>
        <strain evidence="7 8">DSM 17494</strain>
    </source>
</reference>
<organism evidence="7 8">
    <name type="scientific">Sphingomonas mucosissima</name>
    <dbReference type="NCBI Taxonomy" id="370959"/>
    <lineage>
        <taxon>Bacteria</taxon>
        <taxon>Pseudomonadati</taxon>
        <taxon>Pseudomonadota</taxon>
        <taxon>Alphaproteobacteria</taxon>
        <taxon>Sphingomonadales</taxon>
        <taxon>Sphingomonadaceae</taxon>
        <taxon>Sphingomonas</taxon>
    </lineage>
</organism>
<keyword evidence="8" id="KW-1185">Reference proteome</keyword>
<evidence type="ECO:0000256" key="1">
    <source>
        <dbReference type="ARBA" id="ARBA00006581"/>
    </source>
</evidence>
<dbReference type="AlphaFoldDB" id="A0A245ZFV0"/>
<dbReference type="InterPro" id="IPR033704">
    <property type="entry name" value="dUTPase_trimeric"/>
</dbReference>
<dbReference type="CDD" id="cd07557">
    <property type="entry name" value="trimeric_dUTPase"/>
    <property type="match status" value="1"/>
</dbReference>
<dbReference type="Proteomes" id="UP000197783">
    <property type="component" value="Unassembled WGS sequence"/>
</dbReference>
<dbReference type="NCBIfam" id="TIGR00576">
    <property type="entry name" value="dut"/>
    <property type="match status" value="1"/>
</dbReference>
<dbReference type="NCBIfam" id="NF001862">
    <property type="entry name" value="PRK00601.1"/>
    <property type="match status" value="1"/>
</dbReference>
<keyword evidence="3 7" id="KW-0378">Hydrolase</keyword>
<dbReference type="GO" id="GO:0046081">
    <property type="term" value="P:dUTP catabolic process"/>
    <property type="evidence" value="ECO:0007669"/>
    <property type="project" value="InterPro"/>
</dbReference>
<comment type="catalytic activity">
    <reaction evidence="5">
        <text>dUTP + H2O = dUMP + diphosphate + H(+)</text>
        <dbReference type="Rhea" id="RHEA:10248"/>
        <dbReference type="ChEBI" id="CHEBI:15377"/>
        <dbReference type="ChEBI" id="CHEBI:15378"/>
        <dbReference type="ChEBI" id="CHEBI:33019"/>
        <dbReference type="ChEBI" id="CHEBI:61555"/>
        <dbReference type="ChEBI" id="CHEBI:246422"/>
        <dbReference type="EC" id="3.6.1.23"/>
    </reaction>
</comment>
<accession>A0A245ZFV0</accession>
<comment type="similarity">
    <text evidence="1">Belongs to the dUTPase family.</text>
</comment>
<dbReference type="RefSeq" id="WP_088334564.1">
    <property type="nucleotide sequence ID" value="NZ_NBBJ01000005.1"/>
</dbReference>
<dbReference type="EMBL" id="NBBJ01000005">
    <property type="protein sequence ID" value="OWK28617.1"/>
    <property type="molecule type" value="Genomic_DNA"/>
</dbReference>
<gene>
    <name evidence="7" type="primary">dut</name>
    <name evidence="7" type="ORF">SPMU_28790</name>
</gene>
<dbReference type="Pfam" id="PF00692">
    <property type="entry name" value="dUTPase"/>
    <property type="match status" value="1"/>
</dbReference>
<comment type="caution">
    <text evidence="7">The sequence shown here is derived from an EMBL/GenBank/DDBJ whole genome shotgun (WGS) entry which is preliminary data.</text>
</comment>
<name>A0A245ZFV0_9SPHN</name>
<evidence type="ECO:0000256" key="3">
    <source>
        <dbReference type="ARBA" id="ARBA00022801"/>
    </source>
</evidence>
<feature type="domain" description="dUTPase-like" evidence="6">
    <location>
        <begin position="19"/>
        <end position="157"/>
    </location>
</feature>
<dbReference type="GO" id="GO:0004170">
    <property type="term" value="F:dUTP diphosphatase activity"/>
    <property type="evidence" value="ECO:0007669"/>
    <property type="project" value="UniProtKB-EC"/>
</dbReference>
<dbReference type="SUPFAM" id="SSF51283">
    <property type="entry name" value="dUTPase-like"/>
    <property type="match status" value="1"/>
</dbReference>